<keyword evidence="2" id="KW-0808">Transferase</keyword>
<keyword evidence="2" id="KW-0328">Glycosyltransferase</keyword>
<keyword evidence="3" id="KW-1185">Reference proteome</keyword>
<gene>
    <name evidence="2" type="ORF">L2X98_18575</name>
</gene>
<dbReference type="SUPFAM" id="SSF53271">
    <property type="entry name" value="PRTase-like"/>
    <property type="match status" value="1"/>
</dbReference>
<protein>
    <submittedName>
        <fullName evidence="2">Phosphoribosyltransferase family protein</fullName>
    </submittedName>
</protein>
<name>A0ABY5NJR7_9MICO</name>
<evidence type="ECO:0000313" key="2">
    <source>
        <dbReference type="EMBL" id="UUT35413.1"/>
    </source>
</evidence>
<evidence type="ECO:0000313" key="3">
    <source>
        <dbReference type="Proteomes" id="UP001054811"/>
    </source>
</evidence>
<dbReference type="EMBL" id="CP091139">
    <property type="protein sequence ID" value="UUT35413.1"/>
    <property type="molecule type" value="Genomic_DNA"/>
</dbReference>
<proteinExistence type="predicted"/>
<dbReference type="InterPro" id="IPR000836">
    <property type="entry name" value="PRTase_dom"/>
</dbReference>
<dbReference type="Gene3D" id="3.40.50.2020">
    <property type="match status" value="1"/>
</dbReference>
<reference evidence="2" key="1">
    <citation type="submission" date="2022-01" db="EMBL/GenBank/DDBJ databases">
        <title>Microbacterium eymi and Microbacterium rhizovicinus sp. nov., isolated from the rhizospheric soil of Elymus tsukushiensis, a plant native to the Dokdo Islands, Republic of Korea.</title>
        <authorList>
            <person name="Hwang Y.J."/>
        </authorList>
    </citation>
    <scope>NUCLEOTIDE SEQUENCE</scope>
    <source>
        <strain evidence="2">KUDC0405</strain>
    </source>
</reference>
<sequence>MALFADRSHAGRELAGSLAAWRSQDAVVAGIARGGVAVAAAVADKLALPLTAVAVRKLGVPGHEELALGAIAAGVRIVDERALRATRTSARELDQVEKRERERLARRHALLDADAPTVGGRAVLLVDDGIATGATANAAARALRRDGASRIVLAVPVAPTGWTPEPDAVDEYVCPHPMDDFWAVGRFYDDFTQTSDDDVIALLARGR</sequence>
<dbReference type="GO" id="GO:0016757">
    <property type="term" value="F:glycosyltransferase activity"/>
    <property type="evidence" value="ECO:0007669"/>
    <property type="project" value="UniProtKB-KW"/>
</dbReference>
<dbReference type="Pfam" id="PF00156">
    <property type="entry name" value="Pribosyltran"/>
    <property type="match status" value="1"/>
</dbReference>
<organism evidence="2 3">
    <name type="scientific">Microbacterium elymi</name>
    <dbReference type="NCBI Taxonomy" id="2909587"/>
    <lineage>
        <taxon>Bacteria</taxon>
        <taxon>Bacillati</taxon>
        <taxon>Actinomycetota</taxon>
        <taxon>Actinomycetes</taxon>
        <taxon>Micrococcales</taxon>
        <taxon>Microbacteriaceae</taxon>
        <taxon>Microbacterium</taxon>
    </lineage>
</organism>
<dbReference type="Gene3D" id="3.30.1310.20">
    <property type="entry name" value="PRTase-like"/>
    <property type="match status" value="1"/>
</dbReference>
<accession>A0ABY5NJR7</accession>
<evidence type="ECO:0000259" key="1">
    <source>
        <dbReference type="Pfam" id="PF00156"/>
    </source>
</evidence>
<dbReference type="InterPro" id="IPR029057">
    <property type="entry name" value="PRTase-like"/>
</dbReference>
<dbReference type="RefSeq" id="WP_259612008.1">
    <property type="nucleotide sequence ID" value="NZ_CP091139.2"/>
</dbReference>
<feature type="domain" description="Phosphoribosyltransferase" evidence="1">
    <location>
        <begin position="14"/>
        <end position="191"/>
    </location>
</feature>
<dbReference type="Proteomes" id="UP001054811">
    <property type="component" value="Chromosome"/>
</dbReference>